<protein>
    <submittedName>
        <fullName evidence="2">Uncharacterized protein</fullName>
    </submittedName>
</protein>
<keyword evidence="3" id="KW-1185">Reference proteome</keyword>
<dbReference type="InterPro" id="IPR049747">
    <property type="entry name" value="SCO2522-like"/>
</dbReference>
<name>A0A8J3VHD2_9ACTN</name>
<sequence length="344" mass="37077">MTEPTAAFIEATGESKTRSVPMSHLSVEVGHLYMEDLESGQATVRQRFTGVAPWVEQAVRWCANSSGADRPRISTCYLIDDYFSPDSSPAEIIPMVLAAADDAGLTIDYLARESSCAVESGVAIAELVAAQIVAEPHPSSNGARPAAAASGWLSNGRRSPSGPAVAMKPRRWQPPSESAANRHSIFIDVELWNDQEGGRVYSCPFLAAVWQLARLGLLRANGLPLLQPQQWSAPWPTSWQALPGVIKLNHNASPFSAYSTLSVIAERFLPIEDAVRTVLSQIAVDGAAATQLASQAKGDKLRLAGTVVERIGYVFAPQEPWELTIEDRSVGRRSKAPRSAEPAH</sequence>
<feature type="region of interest" description="Disordered" evidence="1">
    <location>
        <begin position="138"/>
        <end position="177"/>
    </location>
</feature>
<organism evidence="2 3">
    <name type="scientific">Rhizocola hellebori</name>
    <dbReference type="NCBI Taxonomy" id="1392758"/>
    <lineage>
        <taxon>Bacteria</taxon>
        <taxon>Bacillati</taxon>
        <taxon>Actinomycetota</taxon>
        <taxon>Actinomycetes</taxon>
        <taxon>Micromonosporales</taxon>
        <taxon>Micromonosporaceae</taxon>
        <taxon>Rhizocola</taxon>
    </lineage>
</organism>
<dbReference type="NCBIfam" id="NF040566">
    <property type="entry name" value="SCO2522_fam"/>
    <property type="match status" value="1"/>
</dbReference>
<evidence type="ECO:0000313" key="3">
    <source>
        <dbReference type="Proteomes" id="UP000612899"/>
    </source>
</evidence>
<dbReference type="RefSeq" id="WP_203911076.1">
    <property type="nucleotide sequence ID" value="NZ_BONY01000035.1"/>
</dbReference>
<reference evidence="2" key="1">
    <citation type="submission" date="2021-01" db="EMBL/GenBank/DDBJ databases">
        <title>Whole genome shotgun sequence of Rhizocola hellebori NBRC 109834.</title>
        <authorList>
            <person name="Komaki H."/>
            <person name="Tamura T."/>
        </authorList>
    </citation>
    <scope>NUCLEOTIDE SEQUENCE</scope>
    <source>
        <strain evidence="2">NBRC 109834</strain>
    </source>
</reference>
<dbReference type="AlphaFoldDB" id="A0A8J3VHD2"/>
<evidence type="ECO:0000256" key="1">
    <source>
        <dbReference type="SAM" id="MobiDB-lite"/>
    </source>
</evidence>
<proteinExistence type="predicted"/>
<gene>
    <name evidence="2" type="ORF">Rhe02_53510</name>
</gene>
<dbReference type="EMBL" id="BONY01000035">
    <property type="protein sequence ID" value="GIH07284.1"/>
    <property type="molecule type" value="Genomic_DNA"/>
</dbReference>
<accession>A0A8J3VHD2</accession>
<dbReference type="Proteomes" id="UP000612899">
    <property type="component" value="Unassembled WGS sequence"/>
</dbReference>
<evidence type="ECO:0000313" key="2">
    <source>
        <dbReference type="EMBL" id="GIH07284.1"/>
    </source>
</evidence>
<comment type="caution">
    <text evidence="2">The sequence shown here is derived from an EMBL/GenBank/DDBJ whole genome shotgun (WGS) entry which is preliminary data.</text>
</comment>